<evidence type="ECO:0000256" key="3">
    <source>
        <dbReference type="ARBA" id="ARBA00022692"/>
    </source>
</evidence>
<feature type="transmembrane region" description="Helical" evidence="8">
    <location>
        <begin position="1342"/>
        <end position="1361"/>
    </location>
</feature>
<evidence type="ECO:0000313" key="10">
    <source>
        <dbReference type="EMBL" id="RLN05010.1"/>
    </source>
</evidence>
<proteinExistence type="inferred from homology"/>
<dbReference type="Proteomes" id="UP000275267">
    <property type="component" value="Unassembled WGS sequence"/>
</dbReference>
<dbReference type="Pfam" id="PF13251">
    <property type="entry name" value="DUF4042"/>
    <property type="match status" value="1"/>
</dbReference>
<feature type="compositionally biased region" description="Basic and acidic residues" evidence="7">
    <location>
        <begin position="339"/>
        <end position="357"/>
    </location>
</feature>
<keyword evidence="11" id="KW-1185">Reference proteome</keyword>
<keyword evidence="5 8" id="KW-0472">Membrane</keyword>
<evidence type="ECO:0000256" key="6">
    <source>
        <dbReference type="SAM" id="Coils"/>
    </source>
</evidence>
<sequence>MASTSTSGCGARPWRTALLTLRDESLASPSPTALLALLRRVVLTPASPSLAASAAALSPHEVGSDVAFLAETAAAVASCPDADDALRGVCHLIHDIMCKTNMEIDSSGWLAILKFLDKLVKCSIEGACVKGLCFRTAALNTASECLQILRFWSRDYGRDSSLNENSHSLTVLISIVSCLQAELNLSDKPNGIGISPHDSGSTNNKNSNTWDMIISAFSMVEDVLCKIASSMTEDLWQSVIEVLRKVMDFVTARNLIIESSIMSRFYTSFLRCLHLVLSDPKGALSGHVAGFVANLQMFFVYGLRSASPPALAPKEIRTDSKPRASHRGRYRPPHLRNKAGRENDSLEGRSSDSEYSRYDLSSSDSDLSDSDGYAKTGDRFRSSKARLAAILCIQDICRADPKLLTSQWPVLLPENDVLQQRKHQATLMTCLIFDSITKVRVEAASTIATMLEGQALVLTQVAEYKESSKRGSFTTLSCSLGQILMQLHTGALYLIQRETQATLLAALFRVLILMISATPYARMPKELLPSVINVLCSRLPNTHSNKGEHYALLEPVVLLPVPYMNIQQVNVLSCLEAAFSKVLRSVVHNYPSCANMIWEKIRDNVLDLLQIQSFEDQKCDANFGLPGSKEDSSIKGRCLVAGIKVMDECLRVSSGFKGADDFKECRLMDIQQISDCTVSKIIKSAPHFEVEGAGSSQNCTLDIMLGMSRWIEVIETYLPHGLSHDSAMVRTASLTCFAGMTSDVFFSLPENKRDFVTASSVHAALSDAVPSVRSAACRAIGIIACFPEILSSPSLPGKFINAIELNTRNSSTTVRVTASWALANLCSCIRFKALEVYIDSSAGVLNKSSISLLVEIALRLAKDGEKVKSNAVRALGYLSRFIRFNHQADKINDPSDSVFYGDPVWLERMVQTLMSCVTTGNVKVQWNVCHALSTLFMNDTLRLQDMPWASSVYSILLLLIRDSNNYKIKMHAAVALAVPVSRLDYGSSFADVVRGLVHALEALSSNNSSLPSNFKQKDNLEKQLTFTALHLLGFVSPNEDPSLKDFLIKKASILEDWLKSLCTSFNNSEHQTLPTEAINDEDGFCPNVTQKVMLSSAVRSLLGIYAGQGLSTVTVPLWCHKIQFSTYTSVWQEEAAAAVARAAEQARELQDAAAALLTRTRAEEEALRRRAAALQAELRRLRKAAAAAAAAAHADSDKVEEDLDRATCLITDGEVASLLPSKTHGAFLKMFLGPVNLRATRKEVQLKVKEEYNSYRWDEIPGEFSKTTLNVVAYDIYFKDRTALLFLGFPVILLFLRQWLWNGCFPALPVQLYQAWLLFLYTTLALRENILRVNGSDIRPWWILHHYCAMLMALISLTWEIKGQSQPDCARKQRGVELFLCWAIMQGFVMMLQNRYQRQRLYTRIALGKAKRMDVVWGETAGVEGQLLLLCPLLFLLQGFEGYVGFLLLRTTHTGVIPEWQVVVCGILLIAMAIGNFANTVDTLMVKSRFKAKMKKSKGKRDLDTCPSPTGSSPTDSTAKA</sequence>
<accession>A0A3L6RKE1</accession>
<dbReference type="InterPro" id="IPR012926">
    <property type="entry name" value="TMEM120A/B"/>
</dbReference>
<dbReference type="SUPFAM" id="SSF48371">
    <property type="entry name" value="ARM repeat"/>
    <property type="match status" value="2"/>
</dbReference>
<feature type="compositionally biased region" description="Basic residues" evidence="7">
    <location>
        <begin position="323"/>
        <end position="338"/>
    </location>
</feature>
<organism evidence="10 11">
    <name type="scientific">Panicum miliaceum</name>
    <name type="common">Proso millet</name>
    <name type="synonym">Broomcorn millet</name>
    <dbReference type="NCBI Taxonomy" id="4540"/>
    <lineage>
        <taxon>Eukaryota</taxon>
        <taxon>Viridiplantae</taxon>
        <taxon>Streptophyta</taxon>
        <taxon>Embryophyta</taxon>
        <taxon>Tracheophyta</taxon>
        <taxon>Spermatophyta</taxon>
        <taxon>Magnoliopsida</taxon>
        <taxon>Liliopsida</taxon>
        <taxon>Poales</taxon>
        <taxon>Poaceae</taxon>
        <taxon>PACMAD clade</taxon>
        <taxon>Panicoideae</taxon>
        <taxon>Panicodae</taxon>
        <taxon>Paniceae</taxon>
        <taxon>Panicinae</taxon>
        <taxon>Panicum</taxon>
        <taxon>Panicum sect. Panicum</taxon>
    </lineage>
</organism>
<feature type="transmembrane region" description="Helical" evidence="8">
    <location>
        <begin position="1376"/>
        <end position="1394"/>
    </location>
</feature>
<dbReference type="InterPro" id="IPR016024">
    <property type="entry name" value="ARM-type_fold"/>
</dbReference>
<evidence type="ECO:0000256" key="2">
    <source>
        <dbReference type="ARBA" id="ARBA00009700"/>
    </source>
</evidence>
<dbReference type="EMBL" id="PQIB02000008">
    <property type="protein sequence ID" value="RLN05010.1"/>
    <property type="molecule type" value="Genomic_DNA"/>
</dbReference>
<evidence type="ECO:0000256" key="4">
    <source>
        <dbReference type="ARBA" id="ARBA00022989"/>
    </source>
</evidence>
<feature type="domain" description="DUF4042" evidence="9">
    <location>
        <begin position="384"/>
        <end position="545"/>
    </location>
</feature>
<reference evidence="11" key="1">
    <citation type="journal article" date="2019" name="Nat. Commun.">
        <title>The genome of broomcorn millet.</title>
        <authorList>
            <person name="Zou C."/>
            <person name="Miki D."/>
            <person name="Li D."/>
            <person name="Tang Q."/>
            <person name="Xiao L."/>
            <person name="Rajput S."/>
            <person name="Deng P."/>
            <person name="Jia W."/>
            <person name="Huang R."/>
            <person name="Zhang M."/>
            <person name="Sun Y."/>
            <person name="Hu J."/>
            <person name="Fu X."/>
            <person name="Schnable P.S."/>
            <person name="Li F."/>
            <person name="Zhang H."/>
            <person name="Feng B."/>
            <person name="Zhu X."/>
            <person name="Liu R."/>
            <person name="Schnable J.C."/>
            <person name="Zhu J.-K."/>
            <person name="Zhang H."/>
        </authorList>
    </citation>
    <scope>NUCLEOTIDE SEQUENCE [LARGE SCALE GENOMIC DNA]</scope>
</reference>
<feature type="region of interest" description="Disordered" evidence="7">
    <location>
        <begin position="1495"/>
        <end position="1521"/>
    </location>
</feature>
<feature type="compositionally biased region" description="Low complexity" evidence="7">
    <location>
        <begin position="1505"/>
        <end position="1521"/>
    </location>
</feature>
<protein>
    <submittedName>
        <fullName evidence="10">HEAT repeat-containing protein 6</fullName>
    </submittedName>
</protein>
<evidence type="ECO:0000256" key="5">
    <source>
        <dbReference type="ARBA" id="ARBA00023136"/>
    </source>
</evidence>
<dbReference type="GO" id="GO:0016020">
    <property type="term" value="C:membrane"/>
    <property type="evidence" value="ECO:0007669"/>
    <property type="project" value="UniProtKB-SubCell"/>
</dbReference>
<keyword evidence="3 8" id="KW-0812">Transmembrane</keyword>
<dbReference type="Gene3D" id="1.25.10.10">
    <property type="entry name" value="Leucine-rich Repeat Variant"/>
    <property type="match status" value="1"/>
</dbReference>
<evidence type="ECO:0000256" key="8">
    <source>
        <dbReference type="SAM" id="Phobius"/>
    </source>
</evidence>
<feature type="coiled-coil region" evidence="6">
    <location>
        <begin position="1132"/>
        <end position="1191"/>
    </location>
</feature>
<dbReference type="OrthoDB" id="422637at2759"/>
<evidence type="ECO:0000259" key="9">
    <source>
        <dbReference type="Pfam" id="PF13251"/>
    </source>
</evidence>
<dbReference type="InterPro" id="IPR052107">
    <property type="entry name" value="HEAT6"/>
</dbReference>
<feature type="transmembrane region" description="Helical" evidence="8">
    <location>
        <begin position="1415"/>
        <end position="1440"/>
    </location>
</feature>
<name>A0A3L6RKE1_PANMI</name>
<gene>
    <name evidence="10" type="ORF">C2845_PM13G03220</name>
</gene>
<keyword evidence="4 8" id="KW-1133">Transmembrane helix</keyword>
<dbReference type="STRING" id="4540.A0A3L6RKE1"/>
<dbReference type="InterPro" id="IPR011989">
    <property type="entry name" value="ARM-like"/>
</dbReference>
<keyword evidence="6" id="KW-0175">Coiled coil</keyword>
<comment type="caution">
    <text evidence="10">The sequence shown here is derived from an EMBL/GenBank/DDBJ whole genome shotgun (WGS) entry which is preliminary data.</text>
</comment>
<evidence type="ECO:0000313" key="11">
    <source>
        <dbReference type="Proteomes" id="UP000275267"/>
    </source>
</evidence>
<feature type="region of interest" description="Disordered" evidence="7">
    <location>
        <begin position="310"/>
        <end position="372"/>
    </location>
</feature>
<dbReference type="InterPro" id="IPR025283">
    <property type="entry name" value="DUF4042"/>
</dbReference>
<comment type="subcellular location">
    <subcellularLocation>
        <location evidence="1">Membrane</location>
        <topology evidence="1">Multi-pass membrane protein</topology>
    </subcellularLocation>
</comment>
<dbReference type="Pfam" id="PF07851">
    <property type="entry name" value="TMEM120A-B"/>
    <property type="match status" value="2"/>
</dbReference>
<dbReference type="PANTHER" id="PTHR13366:SF0">
    <property type="entry name" value="HEAT REPEAT-CONTAINING PROTEIN 6"/>
    <property type="match status" value="1"/>
</dbReference>
<feature type="transmembrane region" description="Helical" evidence="8">
    <location>
        <begin position="1460"/>
        <end position="1486"/>
    </location>
</feature>
<evidence type="ECO:0000256" key="1">
    <source>
        <dbReference type="ARBA" id="ARBA00004141"/>
    </source>
</evidence>
<dbReference type="PANTHER" id="PTHR13366">
    <property type="entry name" value="MALARIA ANTIGEN-RELATED"/>
    <property type="match status" value="1"/>
</dbReference>
<evidence type="ECO:0000256" key="7">
    <source>
        <dbReference type="SAM" id="MobiDB-lite"/>
    </source>
</evidence>
<comment type="similarity">
    <text evidence="2">Belongs to the TMEM120 family.</text>
</comment>